<proteinExistence type="predicted"/>
<dbReference type="Proteomes" id="UP000673691">
    <property type="component" value="Unassembled WGS sequence"/>
</dbReference>
<keyword evidence="2" id="KW-1185">Reference proteome</keyword>
<gene>
    <name evidence="1" type="ORF">BJ554DRAFT_7230</name>
</gene>
<dbReference type="AlphaFoldDB" id="A0A8H8DM98"/>
<name>A0A8H8DM98_9FUNG</name>
<sequence>MRKMPGGTTRACCTCIPLASRRTSTWRTRSNKRAATKKRGSCSAWSWRLIRAASMPSREGRSSCWPWAAPLLR</sequence>
<comment type="caution">
    <text evidence="1">The sequence shown here is derived from an EMBL/GenBank/DDBJ whole genome shotgun (WGS) entry which is preliminary data.</text>
</comment>
<reference evidence="1 2" key="1">
    <citation type="journal article" name="Sci. Rep.">
        <title>Genome-scale phylogenetic analyses confirm Olpidium as the closest living zoosporic fungus to the non-flagellated, terrestrial fungi.</title>
        <authorList>
            <person name="Chang Y."/>
            <person name="Rochon D."/>
            <person name="Sekimoto S."/>
            <person name="Wang Y."/>
            <person name="Chovatia M."/>
            <person name="Sandor L."/>
            <person name="Salamov A."/>
            <person name="Grigoriev I.V."/>
            <person name="Stajich J.E."/>
            <person name="Spatafora J.W."/>
        </authorList>
    </citation>
    <scope>NUCLEOTIDE SEQUENCE [LARGE SCALE GENOMIC DNA]</scope>
    <source>
        <strain evidence="1">S191</strain>
    </source>
</reference>
<evidence type="ECO:0000313" key="2">
    <source>
        <dbReference type="Proteomes" id="UP000673691"/>
    </source>
</evidence>
<dbReference type="EMBL" id="JAEFCI010000061">
    <property type="protein sequence ID" value="KAG5463794.1"/>
    <property type="molecule type" value="Genomic_DNA"/>
</dbReference>
<organism evidence="1 2">
    <name type="scientific">Olpidium bornovanus</name>
    <dbReference type="NCBI Taxonomy" id="278681"/>
    <lineage>
        <taxon>Eukaryota</taxon>
        <taxon>Fungi</taxon>
        <taxon>Fungi incertae sedis</taxon>
        <taxon>Olpidiomycota</taxon>
        <taxon>Olpidiomycotina</taxon>
        <taxon>Olpidiomycetes</taxon>
        <taxon>Olpidiales</taxon>
        <taxon>Olpidiaceae</taxon>
        <taxon>Olpidium</taxon>
    </lineage>
</organism>
<evidence type="ECO:0000313" key="1">
    <source>
        <dbReference type="EMBL" id="KAG5463794.1"/>
    </source>
</evidence>
<protein>
    <submittedName>
        <fullName evidence="1">Uncharacterized protein</fullName>
    </submittedName>
</protein>
<accession>A0A8H8DM98</accession>